<proteinExistence type="inferred from homology"/>
<keyword evidence="5 7" id="KW-1133">Transmembrane helix</keyword>
<feature type="region of interest" description="Disordered" evidence="8">
    <location>
        <begin position="331"/>
        <end position="354"/>
    </location>
</feature>
<dbReference type="Proteomes" id="UP000193411">
    <property type="component" value="Unassembled WGS sequence"/>
</dbReference>
<dbReference type="EMBL" id="MCFL01000207">
    <property type="protein sequence ID" value="ORZ29362.1"/>
    <property type="molecule type" value="Genomic_DNA"/>
</dbReference>
<dbReference type="PANTHER" id="PTHR13148">
    <property type="entry name" value="PER1-RELATED"/>
    <property type="match status" value="1"/>
</dbReference>
<dbReference type="GO" id="GO:0016788">
    <property type="term" value="F:hydrolase activity, acting on ester bonds"/>
    <property type="evidence" value="ECO:0007669"/>
    <property type="project" value="TreeGrafter"/>
</dbReference>
<feature type="transmembrane region" description="Helical" evidence="7">
    <location>
        <begin position="216"/>
        <end position="235"/>
    </location>
</feature>
<evidence type="ECO:0000256" key="1">
    <source>
        <dbReference type="ARBA" id="ARBA00004127"/>
    </source>
</evidence>
<feature type="transmembrane region" description="Helical" evidence="7">
    <location>
        <begin position="128"/>
        <end position="148"/>
    </location>
</feature>
<keyword evidence="7" id="KW-0256">Endoplasmic reticulum</keyword>
<dbReference type="STRING" id="765915.A0A1Y2H8J8"/>
<keyword evidence="6 7" id="KW-0472">Membrane</keyword>
<comment type="similarity">
    <text evidence="7">Belongs to the PGAP3 family.</text>
</comment>
<dbReference type="Pfam" id="PF04080">
    <property type="entry name" value="Per1"/>
    <property type="match status" value="1"/>
</dbReference>
<evidence type="ECO:0000313" key="10">
    <source>
        <dbReference type="Proteomes" id="UP000193411"/>
    </source>
</evidence>
<dbReference type="GO" id="GO:0006506">
    <property type="term" value="P:GPI anchor biosynthetic process"/>
    <property type="evidence" value="ECO:0007669"/>
    <property type="project" value="UniProtKB-KW"/>
</dbReference>
<keyword evidence="3 7" id="KW-0812">Transmembrane</keyword>
<accession>A0A1Y2H8J8</accession>
<evidence type="ECO:0000256" key="6">
    <source>
        <dbReference type="ARBA" id="ARBA00023136"/>
    </source>
</evidence>
<comment type="function">
    <text evidence="7">Involved in the lipid remodeling steps of GPI-anchor maturation.</text>
</comment>
<evidence type="ECO:0000256" key="5">
    <source>
        <dbReference type="ARBA" id="ARBA00022989"/>
    </source>
</evidence>
<dbReference type="AlphaFoldDB" id="A0A1Y2H8J8"/>
<dbReference type="InterPro" id="IPR007217">
    <property type="entry name" value="Per1-like"/>
</dbReference>
<keyword evidence="2 7" id="KW-0337">GPI-anchor biosynthesis</keyword>
<name>A0A1Y2H8J8_9FUNG</name>
<evidence type="ECO:0000256" key="8">
    <source>
        <dbReference type="SAM" id="MobiDB-lite"/>
    </source>
</evidence>
<comment type="caution">
    <text evidence="9">The sequence shown here is derived from an EMBL/GenBank/DDBJ whole genome shotgun (WGS) entry which is preliminary data.</text>
</comment>
<gene>
    <name evidence="9" type="ORF">BCR44DRAFT_1396306</name>
</gene>
<protein>
    <recommendedName>
        <fullName evidence="7">Post-GPI attachment to proteins factor 3</fullName>
    </recommendedName>
</protein>
<dbReference type="OrthoDB" id="419770at2759"/>
<dbReference type="PANTHER" id="PTHR13148:SF0">
    <property type="entry name" value="POST-GPI ATTACHMENT TO PROTEINS FACTOR 3"/>
    <property type="match status" value="1"/>
</dbReference>
<evidence type="ECO:0000256" key="4">
    <source>
        <dbReference type="ARBA" id="ARBA00022729"/>
    </source>
</evidence>
<evidence type="ECO:0000256" key="3">
    <source>
        <dbReference type="ARBA" id="ARBA00022692"/>
    </source>
</evidence>
<sequence length="354" mass="39760">MYSRQSSPPSTTNSGTYSYSKTASAKWPLDQCQLTGALRLTRWTCEDDCKYRCMHAHVDQHGPVHQYHGKWAFRRMVGCQEPLSTVFSLGNLAQHWRGMQYLRRRTRAASARADMGSGVSAQWRKARWWAVFYALASIHLWVWSAVFHTRDVWITERGDYLGAAFATLCSLQWTSARLFGKWIPTWLSAMGILAVFARHAYWLLAFPRFDYGYNMAFNVGIGAVHNVIWIVWAITEIVRARSSGYDSSGRIRRAKLSLVMTVGLTLSMALELFDFAPWGRHLDAHALWHLSTIPLIPVWYQFITEDALAWAERGDDDGGAGSLDTLGSGQWSSVGGSKGGLASVSSVSSLGKYD</sequence>
<feature type="transmembrane region" description="Helical" evidence="7">
    <location>
        <begin position="186"/>
        <end position="204"/>
    </location>
</feature>
<evidence type="ECO:0000313" key="9">
    <source>
        <dbReference type="EMBL" id="ORZ29362.1"/>
    </source>
</evidence>
<organism evidence="9 10">
    <name type="scientific">Catenaria anguillulae PL171</name>
    <dbReference type="NCBI Taxonomy" id="765915"/>
    <lineage>
        <taxon>Eukaryota</taxon>
        <taxon>Fungi</taxon>
        <taxon>Fungi incertae sedis</taxon>
        <taxon>Blastocladiomycota</taxon>
        <taxon>Blastocladiomycetes</taxon>
        <taxon>Blastocladiales</taxon>
        <taxon>Catenariaceae</taxon>
        <taxon>Catenaria</taxon>
    </lineage>
</organism>
<comment type="caution">
    <text evidence="7">Lacks conserved residue(s) required for the propagation of feature annotation.</text>
</comment>
<comment type="subcellular location">
    <subcellularLocation>
        <location evidence="1">Endomembrane system</location>
        <topology evidence="1">Multi-pass membrane protein</topology>
    </subcellularLocation>
    <subcellularLocation>
        <location evidence="7">Endoplasmic reticulum membrane</location>
        <topology evidence="7">Multi-pass membrane protein</topology>
    </subcellularLocation>
</comment>
<feature type="compositionally biased region" description="Low complexity" evidence="8">
    <location>
        <begin position="332"/>
        <end position="354"/>
    </location>
</feature>
<reference evidence="9 10" key="1">
    <citation type="submission" date="2016-07" db="EMBL/GenBank/DDBJ databases">
        <title>Pervasive Adenine N6-methylation of Active Genes in Fungi.</title>
        <authorList>
            <consortium name="DOE Joint Genome Institute"/>
            <person name="Mondo S.J."/>
            <person name="Dannebaum R.O."/>
            <person name="Kuo R.C."/>
            <person name="Labutti K."/>
            <person name="Haridas S."/>
            <person name="Kuo A."/>
            <person name="Salamov A."/>
            <person name="Ahrendt S.R."/>
            <person name="Lipzen A."/>
            <person name="Sullivan W."/>
            <person name="Andreopoulos W.B."/>
            <person name="Clum A."/>
            <person name="Lindquist E."/>
            <person name="Daum C."/>
            <person name="Ramamoorthy G.K."/>
            <person name="Gryganskyi A."/>
            <person name="Culley D."/>
            <person name="Magnuson J.K."/>
            <person name="James T.Y."/>
            <person name="O'Malley M.A."/>
            <person name="Stajich J.E."/>
            <person name="Spatafora J.W."/>
            <person name="Visel A."/>
            <person name="Grigoriev I.V."/>
        </authorList>
    </citation>
    <scope>NUCLEOTIDE SEQUENCE [LARGE SCALE GENOMIC DNA]</scope>
    <source>
        <strain evidence="9 10">PL171</strain>
    </source>
</reference>
<evidence type="ECO:0000256" key="7">
    <source>
        <dbReference type="RuleBase" id="RU365066"/>
    </source>
</evidence>
<keyword evidence="10" id="KW-1185">Reference proteome</keyword>
<keyword evidence="4" id="KW-0732">Signal</keyword>
<dbReference type="GO" id="GO:0005789">
    <property type="term" value="C:endoplasmic reticulum membrane"/>
    <property type="evidence" value="ECO:0007669"/>
    <property type="project" value="UniProtKB-SubCell"/>
</dbReference>
<evidence type="ECO:0000256" key="2">
    <source>
        <dbReference type="ARBA" id="ARBA00022502"/>
    </source>
</evidence>